<feature type="compositionally biased region" description="Basic and acidic residues" evidence="1">
    <location>
        <begin position="148"/>
        <end position="160"/>
    </location>
</feature>
<evidence type="ECO:0000313" key="2">
    <source>
        <dbReference type="EMBL" id="KTG20110.1"/>
    </source>
</evidence>
<dbReference type="OrthoDB" id="26305at2157"/>
<dbReference type="EMBL" id="LOPV01000429">
    <property type="protein sequence ID" value="KTG20110.1"/>
    <property type="molecule type" value="Genomic_DNA"/>
</dbReference>
<reference evidence="2 3" key="1">
    <citation type="submission" date="2015-12" db="EMBL/GenBank/DDBJ databases">
        <title>Haloferax profundi sp. nov. isolated from the Discovery deep brine-seawater interface in the Red Sea.</title>
        <authorList>
            <person name="Zhang G."/>
            <person name="Stingl U."/>
            <person name="Rashid M."/>
        </authorList>
    </citation>
    <scope>NUCLEOTIDE SEQUENCE [LARGE SCALE GENOMIC DNA]</scope>
    <source>
        <strain evidence="2 3">SB29</strain>
    </source>
</reference>
<name>A0A0W1S2E4_9EURY</name>
<organism evidence="2 3">
    <name type="scientific">Haloferax profundi</name>
    <dbReference type="NCBI Taxonomy" id="1544718"/>
    <lineage>
        <taxon>Archaea</taxon>
        <taxon>Methanobacteriati</taxon>
        <taxon>Methanobacteriota</taxon>
        <taxon>Stenosarchaea group</taxon>
        <taxon>Halobacteria</taxon>
        <taxon>Halobacteriales</taxon>
        <taxon>Haloferacaceae</taxon>
        <taxon>Haloferax</taxon>
    </lineage>
</organism>
<keyword evidence="3" id="KW-1185">Reference proteome</keyword>
<proteinExistence type="predicted"/>
<feature type="compositionally biased region" description="Low complexity" evidence="1">
    <location>
        <begin position="68"/>
        <end position="105"/>
    </location>
</feature>
<dbReference type="AlphaFoldDB" id="A0A0W1S2E4"/>
<accession>A0A0W1S2E4</accession>
<evidence type="ECO:0008006" key="4">
    <source>
        <dbReference type="Google" id="ProtNLM"/>
    </source>
</evidence>
<feature type="compositionally biased region" description="Low complexity" evidence="1">
    <location>
        <begin position="113"/>
        <end position="147"/>
    </location>
</feature>
<dbReference type="RefSeq" id="WP_058572984.1">
    <property type="nucleotide sequence ID" value="NZ_LOPV01000429.1"/>
</dbReference>
<feature type="region of interest" description="Disordered" evidence="1">
    <location>
        <begin position="1"/>
        <end position="32"/>
    </location>
</feature>
<dbReference type="Proteomes" id="UP000053157">
    <property type="component" value="Unassembled WGS sequence"/>
</dbReference>
<evidence type="ECO:0000313" key="3">
    <source>
        <dbReference type="Proteomes" id="UP000053157"/>
    </source>
</evidence>
<comment type="caution">
    <text evidence="2">The sequence shown here is derived from an EMBL/GenBank/DDBJ whole genome shotgun (WGS) entry which is preliminary data.</text>
</comment>
<dbReference type="InterPro" id="IPR051888">
    <property type="entry name" value="UPF0148_domain"/>
</dbReference>
<dbReference type="InterPro" id="IPR009563">
    <property type="entry name" value="SSSCA1"/>
</dbReference>
<dbReference type="PANTHER" id="PTHR16537">
    <property type="entry name" value="SJOEGREN SYNDROME/SCLERODERMA AUTOANTIGEN 1"/>
    <property type="match status" value="1"/>
</dbReference>
<feature type="compositionally biased region" description="Basic and acidic residues" evidence="1">
    <location>
        <begin position="1"/>
        <end position="25"/>
    </location>
</feature>
<protein>
    <recommendedName>
        <fullName evidence="4">Sjogrens syndrome scleroderma autoantigen 1</fullName>
    </recommendedName>
</protein>
<feature type="region of interest" description="Disordered" evidence="1">
    <location>
        <begin position="65"/>
        <end position="190"/>
    </location>
</feature>
<evidence type="ECO:0000256" key="1">
    <source>
        <dbReference type="SAM" id="MobiDB-lite"/>
    </source>
</evidence>
<dbReference type="Pfam" id="PF06677">
    <property type="entry name" value="Auto_anti-p27"/>
    <property type="match status" value="1"/>
</dbReference>
<sequence length="231" mass="24963">MSEFDKEAERQRLREKYERDEEKRRSTQRMSELLLKGATMTNKHCDQCGDPIFRYDGQEFCPTCQTQGQAAASADADAENAAEAVAEAESAPQAAEGATEQQTADESAESAGTPSATQSAAETASQPTETPPQASATRRASSSTRTAPRAESRDVDERRPSARRTQPSDVDERSSSARQTPSDGVSTARESLVRTLTWAAEQAESTDDPRRASEFLAAAREAAEAIAALDR</sequence>
<feature type="compositionally biased region" description="Polar residues" evidence="1">
    <location>
        <begin position="176"/>
        <end position="189"/>
    </location>
</feature>
<dbReference type="PANTHER" id="PTHR16537:SF1">
    <property type="entry name" value="PROTEIN ZNRD2"/>
    <property type="match status" value="1"/>
</dbReference>
<gene>
    <name evidence="2" type="ORF">AUR66_17680</name>
</gene>